<dbReference type="PANTHER" id="PTHR44998:SF1">
    <property type="entry name" value="UDP-N-ACETYLGLUCOSAMINE--PEPTIDE N-ACETYLGLUCOSAMINYLTRANSFERASE 110 KDA SUBUNIT"/>
    <property type="match status" value="1"/>
</dbReference>
<dbReference type="SUPFAM" id="SSF53756">
    <property type="entry name" value="UDP-Glycosyltransferase/glycogen phosphorylase"/>
    <property type="match status" value="1"/>
</dbReference>
<organism evidence="1 2">
    <name type="scientific">Azospirillum oryzae</name>
    <dbReference type="NCBI Taxonomy" id="286727"/>
    <lineage>
        <taxon>Bacteria</taxon>
        <taxon>Pseudomonadati</taxon>
        <taxon>Pseudomonadota</taxon>
        <taxon>Alphaproteobacteria</taxon>
        <taxon>Rhodospirillales</taxon>
        <taxon>Azospirillaceae</taxon>
        <taxon>Azospirillum</taxon>
    </lineage>
</organism>
<dbReference type="Gene3D" id="3.40.50.2000">
    <property type="entry name" value="Glycogen Phosphorylase B"/>
    <property type="match status" value="1"/>
</dbReference>
<dbReference type="OrthoDB" id="1883113at2"/>
<dbReference type="Gene3D" id="1.25.40.10">
    <property type="entry name" value="Tetratricopeptide repeat domain"/>
    <property type="match status" value="1"/>
</dbReference>
<dbReference type="Proteomes" id="UP000192936">
    <property type="component" value="Unassembled WGS sequence"/>
</dbReference>
<proteinExistence type="predicted"/>
<dbReference type="InterPro" id="IPR011990">
    <property type="entry name" value="TPR-like_helical_dom_sf"/>
</dbReference>
<dbReference type="PANTHER" id="PTHR44998">
    <property type="match status" value="1"/>
</dbReference>
<name>A0A1X7EB25_9PROT</name>
<reference evidence="1 2" key="1">
    <citation type="submission" date="2017-04" db="EMBL/GenBank/DDBJ databases">
        <authorList>
            <person name="Afonso C.L."/>
            <person name="Miller P.J."/>
            <person name="Scott M.A."/>
            <person name="Spackman E."/>
            <person name="Goraichik I."/>
            <person name="Dimitrov K.M."/>
            <person name="Suarez D.L."/>
            <person name="Swayne D.E."/>
        </authorList>
    </citation>
    <scope>NUCLEOTIDE SEQUENCE [LARGE SCALE GENOMIC DNA]</scope>
    <source>
        <strain evidence="1 2">A2P</strain>
    </source>
</reference>
<accession>A0A1X7EB25</accession>
<dbReference type="SUPFAM" id="SSF48452">
    <property type="entry name" value="TPR-like"/>
    <property type="match status" value="1"/>
</dbReference>
<dbReference type="STRING" id="286727.SAMN02982917_1439"/>
<gene>
    <name evidence="1" type="ORF">SAMN02982917_1439</name>
</gene>
<protein>
    <submittedName>
        <fullName evidence="1">Tetratricopeptide repeat-containing protein</fullName>
    </submittedName>
</protein>
<evidence type="ECO:0000313" key="2">
    <source>
        <dbReference type="Proteomes" id="UP000192936"/>
    </source>
</evidence>
<dbReference type="Pfam" id="PF14559">
    <property type="entry name" value="TPR_19"/>
    <property type="match status" value="1"/>
</dbReference>
<dbReference type="RefSeq" id="WP_085083719.1">
    <property type="nucleotide sequence ID" value="NZ_FXAK01000002.1"/>
</dbReference>
<dbReference type="AlphaFoldDB" id="A0A1X7EB25"/>
<sequence length="598" mass="64350">MDQIEQTLAVATEHHRAGRTAEAERLYRDVLDASPGHPDALHLLGVIALQSGRAEEAVDRIAQAVAGDDGSPLFHANLGHALHASGRQREAALSFARALTLLTNEGEGWGNVGALANLIRRYDDDTRAAAAAEVDARYTMGDVMRRQSLLFLLSGDIAHYRNLVNTALEDPLRFSVPSMHYAYWGIAMRLFQGDARKGDVGAFTNGEFRRFYRLLVEETARRYGLDGRLRRASPRAAVKRVALITNQMLGEGHQPTADAFDYARRLQDDHGCEVLIVNPNAMAVEGENGFVPEYSYNVTEEYDGEQTISAQGASVRMLSFPQPRFDEEKLTAIVDAVERFDPDVIVAFGGSNTVADLFAGTRPVVFLPTSSGLAPSLATLLLGYAPEDSAAGWPEEARTRFRPFSFGWSLPAAGPARSRAELGLSPDGPLYVVVGNRLDQEVGPEFLETLDRLLDRVPDGQVAFAGAVSELPGRIAAARNAARMRALGDVEGIRGLYGVATAYLNPPRQGGGGSAAFALADGLPVVTYARGDVAGVVGPAMTVADEAAFLERAVALGQVPAARSQAADAARTRFAETADRARSVEKLLDYAREAQGLF</sequence>
<dbReference type="EMBL" id="FXAK01000002">
    <property type="protein sequence ID" value="SMF30808.1"/>
    <property type="molecule type" value="Genomic_DNA"/>
</dbReference>
<evidence type="ECO:0000313" key="1">
    <source>
        <dbReference type="EMBL" id="SMF30808.1"/>
    </source>
</evidence>